<evidence type="ECO:0000256" key="3">
    <source>
        <dbReference type="ARBA" id="ARBA00009327"/>
    </source>
</evidence>
<keyword evidence="13" id="KW-0175">Coiled coil</keyword>
<keyword evidence="8 14" id="KW-0812">Transmembrane</keyword>
<name>C7NV88_HALUD</name>
<evidence type="ECO:0000256" key="7">
    <source>
        <dbReference type="ARBA" id="ARBA00022601"/>
    </source>
</evidence>
<keyword evidence="12" id="KW-0325">Glycoprotein</keyword>
<evidence type="ECO:0000256" key="14">
    <source>
        <dbReference type="SAM" id="Phobius"/>
    </source>
</evidence>
<dbReference type="RefSeq" id="WP_015788749.1">
    <property type="nucleotide sequence ID" value="NC_013158.1"/>
</dbReference>
<evidence type="ECO:0000313" key="18">
    <source>
        <dbReference type="Proteomes" id="UP000002071"/>
    </source>
</evidence>
<protein>
    <submittedName>
        <fullName evidence="17">Chromosome segregation ATPase-like protein</fullName>
    </submittedName>
</protein>
<evidence type="ECO:0000313" key="17">
    <source>
        <dbReference type="EMBL" id="ACV11172.1"/>
    </source>
</evidence>
<evidence type="ECO:0000256" key="4">
    <source>
        <dbReference type="ARBA" id="ARBA00022475"/>
    </source>
</evidence>
<dbReference type="STRING" id="519442.Huta_0989"/>
<dbReference type="InterPro" id="IPR026371">
    <property type="entry name" value="PGF_CTERM"/>
</dbReference>
<dbReference type="Proteomes" id="UP000002071">
    <property type="component" value="Chromosome"/>
</dbReference>
<reference evidence="17 18" key="1">
    <citation type="journal article" date="2009" name="Stand. Genomic Sci.">
        <title>Complete genome sequence of Halorhabdus utahensis type strain (AX-2).</title>
        <authorList>
            <person name="Anderson I."/>
            <person name="Tindall B.J."/>
            <person name="Pomrenke H."/>
            <person name="Goker M."/>
            <person name="Lapidus A."/>
            <person name="Nolan M."/>
            <person name="Copeland A."/>
            <person name="Glavina Del Rio T."/>
            <person name="Chen F."/>
            <person name="Tice H."/>
            <person name="Cheng J.F."/>
            <person name="Lucas S."/>
            <person name="Chertkov O."/>
            <person name="Bruce D."/>
            <person name="Brettin T."/>
            <person name="Detter J.C."/>
            <person name="Han C."/>
            <person name="Goodwin L."/>
            <person name="Land M."/>
            <person name="Hauser L."/>
            <person name="Chang Y.J."/>
            <person name="Jeffries C.D."/>
            <person name="Pitluck S."/>
            <person name="Pati A."/>
            <person name="Mavromatis K."/>
            <person name="Ivanova N."/>
            <person name="Ovchinnikova G."/>
            <person name="Chen A."/>
            <person name="Palaniappan K."/>
            <person name="Chain P."/>
            <person name="Rohde M."/>
            <person name="Bristow J."/>
            <person name="Eisen J.A."/>
            <person name="Markowitz V."/>
            <person name="Hugenholtz P."/>
            <person name="Kyrpides N.C."/>
            <person name="Klenk H.P."/>
        </authorList>
    </citation>
    <scope>NUCLEOTIDE SEQUENCE [LARGE SCALE GENOMIC DNA]</scope>
    <source>
        <strain evidence="18">DSM 12940 / JCM 11049 / AX-2</strain>
    </source>
</reference>
<evidence type="ECO:0000256" key="8">
    <source>
        <dbReference type="ARBA" id="ARBA00022692"/>
    </source>
</evidence>
<keyword evidence="5" id="KW-0134">Cell wall</keyword>
<dbReference type="Pfam" id="PF25162">
    <property type="entry name" value="DUF7827"/>
    <property type="match status" value="1"/>
</dbReference>
<dbReference type="AlphaFoldDB" id="C7NV88"/>
<comment type="subcellular location">
    <subcellularLocation>
        <location evidence="1">Cell membrane</location>
    </subcellularLocation>
    <subcellularLocation>
        <location evidence="2">Secreted</location>
        <location evidence="2">Cell wall</location>
        <location evidence="2">S-layer</location>
    </subcellularLocation>
</comment>
<dbReference type="Gene3D" id="1.10.287.1490">
    <property type="match status" value="1"/>
</dbReference>
<organism evidence="17 18">
    <name type="scientific">Halorhabdus utahensis (strain DSM 12940 / JCM 11049 / AX-2)</name>
    <dbReference type="NCBI Taxonomy" id="519442"/>
    <lineage>
        <taxon>Archaea</taxon>
        <taxon>Methanobacteriati</taxon>
        <taxon>Methanobacteriota</taxon>
        <taxon>Stenosarchaea group</taxon>
        <taxon>Halobacteria</taxon>
        <taxon>Halobacteriales</taxon>
        <taxon>Haloarculaceae</taxon>
        <taxon>Halorhabdus</taxon>
    </lineage>
</organism>
<feature type="domain" description="PGF-CTERM archaeal protein-sorting signal" evidence="15">
    <location>
        <begin position="795"/>
        <end position="816"/>
    </location>
</feature>
<gene>
    <name evidence="17" type="ordered locus">Huta_0989</name>
</gene>
<evidence type="ECO:0000256" key="5">
    <source>
        <dbReference type="ARBA" id="ARBA00022512"/>
    </source>
</evidence>
<dbReference type="KEGG" id="hut:Huta_0989"/>
<evidence type="ECO:0000256" key="12">
    <source>
        <dbReference type="ARBA" id="ARBA00023180"/>
    </source>
</evidence>
<keyword evidence="18" id="KW-1185">Reference proteome</keyword>
<feature type="domain" description="DUF7827" evidence="16">
    <location>
        <begin position="246"/>
        <end position="360"/>
    </location>
</feature>
<dbReference type="GO" id="GO:0030115">
    <property type="term" value="C:S-layer"/>
    <property type="evidence" value="ECO:0007669"/>
    <property type="project" value="UniProtKB-SubCell"/>
</dbReference>
<evidence type="ECO:0000259" key="16">
    <source>
        <dbReference type="Pfam" id="PF25162"/>
    </source>
</evidence>
<dbReference type="eggNOG" id="arCOG00371">
    <property type="taxonomic scope" value="Archaea"/>
</dbReference>
<evidence type="ECO:0000256" key="1">
    <source>
        <dbReference type="ARBA" id="ARBA00004236"/>
    </source>
</evidence>
<dbReference type="InterPro" id="IPR026452">
    <property type="entry name" value="Surf_glycop_sig_pep"/>
</dbReference>
<dbReference type="eggNOG" id="arCOG06273">
    <property type="taxonomic scope" value="Archaea"/>
</dbReference>
<evidence type="ECO:0000259" key="15">
    <source>
        <dbReference type="Pfam" id="PF18204"/>
    </source>
</evidence>
<evidence type="ECO:0000256" key="2">
    <source>
        <dbReference type="ARBA" id="ARBA00004237"/>
    </source>
</evidence>
<evidence type="ECO:0000256" key="9">
    <source>
        <dbReference type="ARBA" id="ARBA00022729"/>
    </source>
</evidence>
<evidence type="ECO:0000256" key="11">
    <source>
        <dbReference type="ARBA" id="ARBA00023136"/>
    </source>
</evidence>
<dbReference type="NCBIfam" id="NF045517">
    <property type="entry name" value="halo_surf_dom"/>
    <property type="match status" value="1"/>
</dbReference>
<dbReference type="NCBIfam" id="TIGR04207">
    <property type="entry name" value="halo_sig_pep"/>
    <property type="match status" value="1"/>
</dbReference>
<sequence>MTDTTSKLRALFLAALMVFSVFAGTVALSGSVAAAESGNTSGVDGPVFQGEELTVDSGTYSAQGGGDDVIVGNGDLVQVRRGILGDQDSTQEAVAEVESGSAVFSGSQMDLETGYYFLRANGSNLQGTQFEIVQQDLEVSNWGGVYYDDEAGFDDNGLNVKTDNLGVAEGSFNILVNSTSLDQSELNTVFGGAASAHGDHKIQLTVDSSDKYLGVNFSSLDLGTYDFTVESQTSNAEGTFSIEYKTAGETTASFENNVFSQEVGDNAAFTVNMENTDTATVNITDDSGEYWANLTVMDSTNGGDADDGQVTVQMNTFLAGGHGNAFSPAEGADTVNVDYEESIGDFRLATGSYDLTVNAGNEEQDVATLALNPRETVSASTIVAPMNDNFEDVSEITNGTEMSHVAFGDNLAVEVEASGVFAYLGSATSDGLNVTFKQENFDGKYGNAPEFDISGDDFSIEPDAANNRFFVVVDTDAQTGLPDTQDISAGEEYSVTFEVDGDNNPYVASGETETVSTDITFAERSSSFDLVESPYDVENVDSAEIKGSSNLAPGTTITVQALKSGDFLEQDTDVEVMDNGTWTAQFDFGDREVGEEFELSLKRAGNTDAVDAVFSDTPEWETQESAEALQAQIDELETLLNSTMDELNATESMLEQKNATIEELEQELNETGGASQELLDQKNATIAELQNQTEELNQQLADAESQLLNQTTTIADLESEVSAMNLSARKWEAEASDLQNQTESLQSMLEAKNSTISEQESTISERDSTISELESDVSDLESQIEDAQSTTASGPGFTAVLALVALMGAALLAVRRQQ</sequence>
<dbReference type="InterPro" id="IPR057149">
    <property type="entry name" value="DUF7827"/>
</dbReference>
<keyword evidence="7" id="KW-0701">S-layer</keyword>
<keyword evidence="6" id="KW-0964">Secreted</keyword>
<keyword evidence="9" id="KW-0732">Signal</keyword>
<accession>C7NV88</accession>
<feature type="transmembrane region" description="Helical" evidence="14">
    <location>
        <begin position="796"/>
        <end position="814"/>
    </location>
</feature>
<dbReference type="Pfam" id="PF18204">
    <property type="entry name" value="PGF-CTERM"/>
    <property type="match status" value="1"/>
</dbReference>
<proteinExistence type="inferred from homology"/>
<dbReference type="EMBL" id="CP001687">
    <property type="protein sequence ID" value="ACV11172.1"/>
    <property type="molecule type" value="Genomic_DNA"/>
</dbReference>
<keyword evidence="10 14" id="KW-1133">Transmembrane helix</keyword>
<evidence type="ECO:0000256" key="13">
    <source>
        <dbReference type="SAM" id="Coils"/>
    </source>
</evidence>
<dbReference type="GeneID" id="8383262"/>
<evidence type="ECO:0000256" key="10">
    <source>
        <dbReference type="ARBA" id="ARBA00022989"/>
    </source>
</evidence>
<dbReference type="NCBIfam" id="TIGR04126">
    <property type="entry name" value="PGF_CTERM"/>
    <property type="match status" value="1"/>
</dbReference>
<evidence type="ECO:0000256" key="6">
    <source>
        <dbReference type="ARBA" id="ARBA00022525"/>
    </source>
</evidence>
<keyword evidence="4" id="KW-1003">Cell membrane</keyword>
<dbReference type="GO" id="GO:0005886">
    <property type="term" value="C:plasma membrane"/>
    <property type="evidence" value="ECO:0007669"/>
    <property type="project" value="UniProtKB-SubCell"/>
</dbReference>
<dbReference type="HOGENOM" id="CLU_008482_1_0_2"/>
<keyword evidence="11 14" id="KW-0472">Membrane</keyword>
<feature type="coiled-coil region" evidence="13">
    <location>
        <begin position="626"/>
        <end position="790"/>
    </location>
</feature>
<comment type="similarity">
    <text evidence="3">Belongs to the halobacterial S-layer protein family.</text>
</comment>